<dbReference type="SUPFAM" id="SSF52047">
    <property type="entry name" value="RNI-like"/>
    <property type="match status" value="1"/>
</dbReference>
<evidence type="ECO:0000313" key="2">
    <source>
        <dbReference type="EMBL" id="KAG2217248.1"/>
    </source>
</evidence>
<keyword evidence="1" id="KW-0802">TPR repeat</keyword>
<evidence type="ECO:0000313" key="3">
    <source>
        <dbReference type="Proteomes" id="UP000646827"/>
    </source>
</evidence>
<accession>A0A8H7RV98</accession>
<dbReference type="AlphaFoldDB" id="A0A8H7RV98"/>
<evidence type="ECO:0000256" key="1">
    <source>
        <dbReference type="PROSITE-ProRule" id="PRU00339"/>
    </source>
</evidence>
<dbReference type="InterPro" id="IPR011990">
    <property type="entry name" value="TPR-like_helical_dom_sf"/>
</dbReference>
<name>A0A8H7RV98_9FUNG</name>
<gene>
    <name evidence="2" type="ORF">INT45_012196</name>
</gene>
<feature type="repeat" description="TPR" evidence="1">
    <location>
        <begin position="89"/>
        <end position="122"/>
    </location>
</feature>
<proteinExistence type="predicted"/>
<dbReference type="Gene3D" id="3.80.10.10">
    <property type="entry name" value="Ribonuclease Inhibitor"/>
    <property type="match status" value="1"/>
</dbReference>
<comment type="caution">
    <text evidence="2">The sequence shown here is derived from an EMBL/GenBank/DDBJ whole genome shotgun (WGS) entry which is preliminary data.</text>
</comment>
<dbReference type="EMBL" id="JAEPRB010000314">
    <property type="protein sequence ID" value="KAG2217248.1"/>
    <property type="molecule type" value="Genomic_DNA"/>
</dbReference>
<dbReference type="Proteomes" id="UP000646827">
    <property type="component" value="Unassembled WGS sequence"/>
</dbReference>
<sequence length="750" mass="85548">MSTALPVTKATTIINTAIPLSFFEKVKNSDDPRNYDEIIRQATNAIAHTEQLELLWLLEHRAHAFSMKCKFGAAEQDAETMIKYAPTLPQGYLCFGKLLSMQGKQTRALKVYQEGLEKVPTNHLAYGQLLQAKKMVDEKNNQHFDLVSALPLEIKDEIVFLLSEEERSNLFDVSTTWSQWLENCQEAWKFIYNDHDYAGNIAVSNVLSKIAKHINHLTITTIVKEIWLKYLEHLENGHFTNLKSLELPDHTVSNVLCTNSVTSLMNGFWETRYTLTKVDLTFSDEGSPVTITDILFYLPYLEAFKFDVRDILADVLGKLETLKEPHRSLVDLTLSAYPMSGDALKPLTKWCPYVRRLTLVGATPSVFDIVTNYFPNVEMLGYNNTYELPPSHEVLNQDYNNKEPIISNIGMNNSCIKQEQGRLRAFYFNRSARGVSEARFLRLLQKNQKTLEILHVNMSMTNPQDLDDVSHDNYRLGYPIKAASVVLNLDRLNKIIFWSDIYGVYEPLFCRMVAPSLNYFKSVMTSDLSAVVDTLINSRQQLETLGFAQVPPMHNDPGHTLATQCWIRLFNEYAATSLSEPNTTKKLRNVMFDYCCYISDDVLDALANIKTIKSLGFQGNGGITCQGLKGFFIKLNKQNVQISKLKLGEMTDEMDCKTLLDIISTMEELEALHLNGLHGLTTDDIKALIHSAKKLNTLVVKGCDRVDCEDLIAFVNNTSRKFKYVKITKYDDNNMLYFEFDMDVDFDTFN</sequence>
<dbReference type="Gene3D" id="1.25.40.10">
    <property type="entry name" value="Tetratricopeptide repeat domain"/>
    <property type="match status" value="1"/>
</dbReference>
<dbReference type="PROSITE" id="PS50005">
    <property type="entry name" value="TPR"/>
    <property type="match status" value="1"/>
</dbReference>
<reference evidence="2 3" key="1">
    <citation type="submission" date="2020-12" db="EMBL/GenBank/DDBJ databases">
        <title>Metabolic potential, ecology and presence of endohyphal bacteria is reflected in genomic diversity of Mucoromycotina.</title>
        <authorList>
            <person name="Muszewska A."/>
            <person name="Okrasinska A."/>
            <person name="Steczkiewicz K."/>
            <person name="Drgas O."/>
            <person name="Orlowska M."/>
            <person name="Perlinska-Lenart U."/>
            <person name="Aleksandrzak-Piekarczyk T."/>
            <person name="Szatraj K."/>
            <person name="Zielenkiewicz U."/>
            <person name="Pilsyk S."/>
            <person name="Malc E."/>
            <person name="Mieczkowski P."/>
            <person name="Kruszewska J.S."/>
            <person name="Biernat P."/>
            <person name="Pawlowska J."/>
        </authorList>
    </citation>
    <scope>NUCLEOTIDE SEQUENCE [LARGE SCALE GENOMIC DNA]</scope>
    <source>
        <strain evidence="2 3">CBS 142.35</strain>
    </source>
</reference>
<dbReference type="InterPro" id="IPR032675">
    <property type="entry name" value="LRR_dom_sf"/>
</dbReference>
<dbReference type="SUPFAM" id="SSF48452">
    <property type="entry name" value="TPR-like"/>
    <property type="match status" value="1"/>
</dbReference>
<organism evidence="2 3">
    <name type="scientific">Circinella minor</name>
    <dbReference type="NCBI Taxonomy" id="1195481"/>
    <lineage>
        <taxon>Eukaryota</taxon>
        <taxon>Fungi</taxon>
        <taxon>Fungi incertae sedis</taxon>
        <taxon>Mucoromycota</taxon>
        <taxon>Mucoromycotina</taxon>
        <taxon>Mucoromycetes</taxon>
        <taxon>Mucorales</taxon>
        <taxon>Lichtheimiaceae</taxon>
        <taxon>Circinella</taxon>
    </lineage>
</organism>
<dbReference type="Gene3D" id="1.20.1280.50">
    <property type="match status" value="1"/>
</dbReference>
<keyword evidence="3" id="KW-1185">Reference proteome</keyword>
<dbReference type="InterPro" id="IPR019734">
    <property type="entry name" value="TPR_rpt"/>
</dbReference>
<protein>
    <recommendedName>
        <fullName evidence="4">F-box domain-containing protein</fullName>
    </recommendedName>
</protein>
<dbReference type="OrthoDB" id="629492at2759"/>
<evidence type="ECO:0008006" key="4">
    <source>
        <dbReference type="Google" id="ProtNLM"/>
    </source>
</evidence>